<dbReference type="EMBL" id="CP002691">
    <property type="protein sequence ID" value="AEE48391.1"/>
    <property type="molecule type" value="Genomic_DNA"/>
</dbReference>
<dbReference type="STRING" id="760192.Halhy_0481"/>
<dbReference type="HOGENOM" id="CLU_020626_11_2_10"/>
<dbReference type="InterPro" id="IPR012337">
    <property type="entry name" value="RNaseH-like_sf"/>
</dbReference>
<comment type="similarity">
    <text evidence="1">Belongs to the transposase IS21/IS408/IS1162 family.</text>
</comment>
<dbReference type="SUPFAM" id="SSF53098">
    <property type="entry name" value="Ribonuclease H-like"/>
    <property type="match status" value="1"/>
</dbReference>
<dbReference type="NCBIfam" id="NF033546">
    <property type="entry name" value="transpos_IS21"/>
    <property type="match status" value="1"/>
</dbReference>
<dbReference type="Pfam" id="PF22483">
    <property type="entry name" value="Mu-transpos_C_2"/>
    <property type="match status" value="1"/>
</dbReference>
<organism evidence="4 5">
    <name type="scientific">Haliscomenobacter hydrossis (strain ATCC 27775 / DSM 1100 / LMG 10767 / O)</name>
    <dbReference type="NCBI Taxonomy" id="760192"/>
    <lineage>
        <taxon>Bacteria</taxon>
        <taxon>Pseudomonadati</taxon>
        <taxon>Bacteroidota</taxon>
        <taxon>Saprospiria</taxon>
        <taxon>Saprospirales</taxon>
        <taxon>Haliscomenobacteraceae</taxon>
        <taxon>Haliscomenobacter</taxon>
    </lineage>
</organism>
<dbReference type="KEGG" id="hhy:Halhy_2259"/>
<dbReference type="PANTHER" id="PTHR35004">
    <property type="entry name" value="TRANSPOSASE RV3428C-RELATED"/>
    <property type="match status" value="1"/>
</dbReference>
<dbReference type="Gene3D" id="3.30.420.10">
    <property type="entry name" value="Ribonuclease H-like superfamily/Ribonuclease H"/>
    <property type="match status" value="1"/>
</dbReference>
<dbReference type="SUPFAM" id="SSF46689">
    <property type="entry name" value="Homeodomain-like"/>
    <property type="match status" value="1"/>
</dbReference>
<dbReference type="InterPro" id="IPR009057">
    <property type="entry name" value="Homeodomain-like_sf"/>
</dbReference>
<dbReference type="GO" id="GO:0003676">
    <property type="term" value="F:nucleic acid binding"/>
    <property type="evidence" value="ECO:0007669"/>
    <property type="project" value="InterPro"/>
</dbReference>
<dbReference type="RefSeq" id="WP_013762955.1">
    <property type="nucleotide sequence ID" value="NC_015510.1"/>
</dbReference>
<dbReference type="InterPro" id="IPR036397">
    <property type="entry name" value="RNaseH_sf"/>
</dbReference>
<dbReference type="PANTHER" id="PTHR35004:SF8">
    <property type="entry name" value="TRANSPOSASE RV3428C-RELATED"/>
    <property type="match status" value="1"/>
</dbReference>
<dbReference type="eggNOG" id="COG4584">
    <property type="taxonomic scope" value="Bacteria"/>
</dbReference>
<reference key="2">
    <citation type="submission" date="2011-04" db="EMBL/GenBank/DDBJ databases">
        <title>Complete sequence of chromosome of Haliscomenobacter hydrossis DSM 1100.</title>
        <authorList>
            <consortium name="US DOE Joint Genome Institute (JGI-PGF)"/>
            <person name="Lucas S."/>
            <person name="Han J."/>
            <person name="Lapidus A."/>
            <person name="Bruce D."/>
            <person name="Goodwin L."/>
            <person name="Pitluck S."/>
            <person name="Peters L."/>
            <person name="Kyrpides N."/>
            <person name="Mavromatis K."/>
            <person name="Ivanova N."/>
            <person name="Ovchinnikova G."/>
            <person name="Pagani I."/>
            <person name="Daligault H."/>
            <person name="Detter J.C."/>
            <person name="Han C."/>
            <person name="Land M."/>
            <person name="Hauser L."/>
            <person name="Markowitz V."/>
            <person name="Cheng J.-F."/>
            <person name="Hugenholtz P."/>
            <person name="Woyke T."/>
            <person name="Wu D."/>
            <person name="Verbarg S."/>
            <person name="Frueling A."/>
            <person name="Brambilla E."/>
            <person name="Klenk H.-P."/>
            <person name="Eisen J.A."/>
        </authorList>
    </citation>
    <scope>NUCLEOTIDE SEQUENCE</scope>
    <source>
        <strain>DSM 1100</strain>
    </source>
</reference>
<evidence type="ECO:0000259" key="2">
    <source>
        <dbReference type="PROSITE" id="PS50994"/>
    </source>
</evidence>
<dbReference type="KEGG" id="hhy:Halhy_0481"/>
<sequence length="483" mass="55325">MYRMDVHTTVKTLLGRGLSRRKIAEQLGIHRKVIKRIEFGSDSSGLIKGYTRSKQLKAYEGQIQTWLDQDLTGELIYQKLVKEHGLQTSYSTVNRTIRSLKADHESFVPMQCLAGEEAQVDFGYLGLFDREGASRVKIWVFCAVLSHSRLGYFEAVTDQSVETFIRCHIHAFEFFCGVPRLVRLDNLKSGVTTPDFYEPLIQEQYASFLAHYGAGAVPCRVRTPEHKGKVESGVKYVKKNFLLGLDQRNFSSLSTDLRTWTDTVANRRVHGTTKRVPLQMWQQVEKSALGPLPAQRYEFYHVEERKVTRFGHVIFRNNYYSVPYTLVGQTLRLFTNGTFLRISEQGQEVALHLLNNDKGQYVTQNGHLAPHKQQHTLEYYAQRLEQEIGTEARDLLLLIQQNHPSHWKDKARGLLQLCRRHPPQRVQEACRKALDNGISSYRSVRDICLALEHTPPISTHFEAPAPGAGGMAHELSLYDQLVR</sequence>
<keyword evidence="5" id="KW-1185">Reference proteome</keyword>
<protein>
    <submittedName>
        <fullName evidence="4">Integrase catalytic region</fullName>
    </submittedName>
</protein>
<dbReference type="AlphaFoldDB" id="F4KU42"/>
<gene>
    <name evidence="3" type="ordered locus">Halhy_0481</name>
    <name evidence="4" type="ordered locus">Halhy_2259</name>
</gene>
<dbReference type="GO" id="GO:0015074">
    <property type="term" value="P:DNA integration"/>
    <property type="evidence" value="ECO:0007669"/>
    <property type="project" value="InterPro"/>
</dbReference>
<dbReference type="InterPro" id="IPR054353">
    <property type="entry name" value="IstA-like_C"/>
</dbReference>
<dbReference type="InterPro" id="IPR001584">
    <property type="entry name" value="Integrase_cat-core"/>
</dbReference>
<dbReference type="OrthoDB" id="3193769at2"/>
<name>F4KU42_HALH1</name>
<evidence type="ECO:0000256" key="1">
    <source>
        <dbReference type="ARBA" id="ARBA00009277"/>
    </source>
</evidence>
<dbReference type="EMBL" id="CP002691">
    <property type="protein sequence ID" value="AEE50139.1"/>
    <property type="molecule type" value="Genomic_DNA"/>
</dbReference>
<reference evidence="4 5" key="1">
    <citation type="journal article" date="2011" name="Stand. Genomic Sci.">
        <title>Complete genome sequence of Haliscomenobacter hydrossis type strain (O).</title>
        <authorList>
            <consortium name="US DOE Joint Genome Institute (JGI-PGF)"/>
            <person name="Daligault H."/>
            <person name="Lapidus A."/>
            <person name="Zeytun A."/>
            <person name="Nolan M."/>
            <person name="Lucas S."/>
            <person name="Del Rio T.G."/>
            <person name="Tice H."/>
            <person name="Cheng J.F."/>
            <person name="Tapia R."/>
            <person name="Han C."/>
            <person name="Goodwin L."/>
            <person name="Pitluck S."/>
            <person name="Liolios K."/>
            <person name="Pagani I."/>
            <person name="Ivanova N."/>
            <person name="Huntemann M."/>
            <person name="Mavromatis K."/>
            <person name="Mikhailova N."/>
            <person name="Pati A."/>
            <person name="Chen A."/>
            <person name="Palaniappan K."/>
            <person name="Land M."/>
            <person name="Hauser L."/>
            <person name="Brambilla E.M."/>
            <person name="Rohde M."/>
            <person name="Verbarg S."/>
            <person name="Goker M."/>
            <person name="Bristow J."/>
            <person name="Eisen J.A."/>
            <person name="Markowitz V."/>
            <person name="Hugenholtz P."/>
            <person name="Kyrpides N.C."/>
            <person name="Klenk H.P."/>
            <person name="Woyke T."/>
        </authorList>
    </citation>
    <scope>NUCLEOTIDE SEQUENCE [LARGE SCALE GENOMIC DNA]</scope>
    <source>
        <strain evidence="5">ATCC 27775 / DSM 1100 / LMG 10767 / O</strain>
        <strain evidence="4">DSM 1100</strain>
    </source>
</reference>
<accession>F4KU42</accession>
<evidence type="ECO:0000313" key="3">
    <source>
        <dbReference type="EMBL" id="AEE48391.1"/>
    </source>
</evidence>
<dbReference type="PROSITE" id="PS50994">
    <property type="entry name" value="INTEGRASE"/>
    <property type="match status" value="1"/>
</dbReference>
<dbReference type="Proteomes" id="UP000008461">
    <property type="component" value="Chromosome"/>
</dbReference>
<evidence type="ECO:0000313" key="5">
    <source>
        <dbReference type="Proteomes" id="UP000008461"/>
    </source>
</evidence>
<feature type="domain" description="Integrase catalytic" evidence="2">
    <location>
        <begin position="105"/>
        <end position="285"/>
    </location>
</feature>
<proteinExistence type="inferred from homology"/>
<evidence type="ECO:0000313" key="4">
    <source>
        <dbReference type="EMBL" id="AEE50139.1"/>
    </source>
</evidence>